<organism evidence="9 10">
    <name type="scientific">Streptacidiphilus monticola</name>
    <dbReference type="NCBI Taxonomy" id="2161674"/>
    <lineage>
        <taxon>Bacteria</taxon>
        <taxon>Bacillati</taxon>
        <taxon>Actinomycetota</taxon>
        <taxon>Actinomycetes</taxon>
        <taxon>Kitasatosporales</taxon>
        <taxon>Streptomycetaceae</taxon>
        <taxon>Streptacidiphilus</taxon>
    </lineage>
</organism>
<name>A0ABW1FTE3_9ACTN</name>
<feature type="transmembrane region" description="Helical" evidence="7">
    <location>
        <begin position="122"/>
        <end position="142"/>
    </location>
</feature>
<evidence type="ECO:0000256" key="4">
    <source>
        <dbReference type="ARBA" id="ARBA00022692"/>
    </source>
</evidence>
<feature type="transmembrane region" description="Helical" evidence="7">
    <location>
        <begin position="174"/>
        <end position="194"/>
    </location>
</feature>
<comment type="caution">
    <text evidence="9">The sequence shown here is derived from an EMBL/GenBank/DDBJ whole genome shotgun (WGS) entry which is preliminary data.</text>
</comment>
<feature type="transmembrane region" description="Helical" evidence="7">
    <location>
        <begin position="88"/>
        <end position="110"/>
    </location>
</feature>
<accession>A0ABW1FTE3</accession>
<dbReference type="Proteomes" id="UP001596174">
    <property type="component" value="Unassembled WGS sequence"/>
</dbReference>
<protein>
    <submittedName>
        <fullName evidence="9">Carbohydrate ABC transporter permease</fullName>
    </submittedName>
</protein>
<keyword evidence="10" id="KW-1185">Reference proteome</keyword>
<dbReference type="Pfam" id="PF00528">
    <property type="entry name" value="BPD_transp_1"/>
    <property type="match status" value="1"/>
</dbReference>
<dbReference type="InterPro" id="IPR035906">
    <property type="entry name" value="MetI-like_sf"/>
</dbReference>
<dbReference type="SUPFAM" id="SSF161098">
    <property type="entry name" value="MetI-like"/>
    <property type="match status" value="1"/>
</dbReference>
<dbReference type="CDD" id="cd06261">
    <property type="entry name" value="TM_PBP2"/>
    <property type="match status" value="1"/>
</dbReference>
<sequence>MATAAPTPNRTPPALRRKRRKELATAVGFLSPWLIGFCVFFAYPLISTVYFSLTHYDGFNPPSYVGFKNYDYVVTKFPFFWQAVRNTAWLVAVMVTLRTVFGIGIGLLITKIKTGAGFFRTAFYLPYLAPPVAATIAFAFLLNPGTGPVNHLLGQLGLPQPGWFNDPNWSKPSLVLLGLWGIGDLMVIFMAALLDVPTEQYEAASLDGASPFQKFRFVTLPNIRPIIMFAVITGIIQTLQYYTQAIIAGQVASGVVGNSGQQFEPGFPDGSTWTVPQLVYNIGFQRFDYGSACVVSILLFVVAMACTALLMRRRAGLMGED</sequence>
<dbReference type="PROSITE" id="PS50928">
    <property type="entry name" value="ABC_TM1"/>
    <property type="match status" value="1"/>
</dbReference>
<keyword evidence="4 7" id="KW-0812">Transmembrane</keyword>
<comment type="similarity">
    <text evidence="7">Belongs to the binding-protein-dependent transport system permease family.</text>
</comment>
<dbReference type="EMBL" id="JBHSQJ010000003">
    <property type="protein sequence ID" value="MFC5905750.1"/>
    <property type="molecule type" value="Genomic_DNA"/>
</dbReference>
<gene>
    <name evidence="9" type="ORF">ACFP3V_00730</name>
</gene>
<proteinExistence type="inferred from homology"/>
<feature type="domain" description="ABC transmembrane type-1" evidence="8">
    <location>
        <begin position="84"/>
        <end position="310"/>
    </location>
</feature>
<comment type="subcellular location">
    <subcellularLocation>
        <location evidence="1 7">Cell membrane</location>
        <topology evidence="1 7">Multi-pass membrane protein</topology>
    </subcellularLocation>
</comment>
<evidence type="ECO:0000256" key="1">
    <source>
        <dbReference type="ARBA" id="ARBA00004651"/>
    </source>
</evidence>
<keyword evidence="3" id="KW-1003">Cell membrane</keyword>
<dbReference type="InterPro" id="IPR051393">
    <property type="entry name" value="ABC_transporter_permease"/>
</dbReference>
<feature type="transmembrane region" description="Helical" evidence="7">
    <location>
        <begin position="23"/>
        <end position="46"/>
    </location>
</feature>
<evidence type="ECO:0000313" key="10">
    <source>
        <dbReference type="Proteomes" id="UP001596174"/>
    </source>
</evidence>
<dbReference type="InterPro" id="IPR000515">
    <property type="entry name" value="MetI-like"/>
</dbReference>
<evidence type="ECO:0000256" key="5">
    <source>
        <dbReference type="ARBA" id="ARBA00022989"/>
    </source>
</evidence>
<evidence type="ECO:0000259" key="8">
    <source>
        <dbReference type="PROSITE" id="PS50928"/>
    </source>
</evidence>
<dbReference type="PANTHER" id="PTHR30193:SF1">
    <property type="entry name" value="ABC TRANSPORTER PERMEASE PROTEIN YESP-RELATED"/>
    <property type="match status" value="1"/>
</dbReference>
<evidence type="ECO:0000256" key="7">
    <source>
        <dbReference type="RuleBase" id="RU363032"/>
    </source>
</evidence>
<evidence type="ECO:0000256" key="6">
    <source>
        <dbReference type="ARBA" id="ARBA00023136"/>
    </source>
</evidence>
<keyword evidence="6 7" id="KW-0472">Membrane</keyword>
<evidence type="ECO:0000313" key="9">
    <source>
        <dbReference type="EMBL" id="MFC5905750.1"/>
    </source>
</evidence>
<dbReference type="Gene3D" id="1.10.3720.10">
    <property type="entry name" value="MetI-like"/>
    <property type="match status" value="1"/>
</dbReference>
<evidence type="ECO:0000256" key="2">
    <source>
        <dbReference type="ARBA" id="ARBA00022448"/>
    </source>
</evidence>
<feature type="transmembrane region" description="Helical" evidence="7">
    <location>
        <begin position="289"/>
        <end position="311"/>
    </location>
</feature>
<keyword evidence="2 7" id="KW-0813">Transport</keyword>
<dbReference type="PANTHER" id="PTHR30193">
    <property type="entry name" value="ABC TRANSPORTER PERMEASE PROTEIN"/>
    <property type="match status" value="1"/>
</dbReference>
<reference evidence="10" key="1">
    <citation type="journal article" date="2019" name="Int. J. Syst. Evol. Microbiol.">
        <title>The Global Catalogue of Microorganisms (GCM) 10K type strain sequencing project: providing services to taxonomists for standard genome sequencing and annotation.</title>
        <authorList>
            <consortium name="The Broad Institute Genomics Platform"/>
            <consortium name="The Broad Institute Genome Sequencing Center for Infectious Disease"/>
            <person name="Wu L."/>
            <person name="Ma J."/>
        </authorList>
    </citation>
    <scope>NUCLEOTIDE SEQUENCE [LARGE SCALE GENOMIC DNA]</scope>
    <source>
        <strain evidence="10">JCM 4816</strain>
    </source>
</reference>
<dbReference type="RefSeq" id="WP_380578497.1">
    <property type="nucleotide sequence ID" value="NZ_JBHSQJ010000003.1"/>
</dbReference>
<evidence type="ECO:0000256" key="3">
    <source>
        <dbReference type="ARBA" id="ARBA00022475"/>
    </source>
</evidence>
<keyword evidence="5 7" id="KW-1133">Transmembrane helix</keyword>